<dbReference type="AlphaFoldDB" id="A0A6M3K4E3"/>
<name>A0A6M3K4E3_9ZZZZ</name>
<protein>
    <submittedName>
        <fullName evidence="3">Uncharacterized protein</fullName>
    </submittedName>
</protein>
<feature type="compositionally biased region" description="Polar residues" evidence="1">
    <location>
        <begin position="101"/>
        <end position="110"/>
    </location>
</feature>
<evidence type="ECO:0000313" key="3">
    <source>
        <dbReference type="EMBL" id="QJA77280.1"/>
    </source>
</evidence>
<feature type="region of interest" description="Disordered" evidence="1">
    <location>
        <begin position="78"/>
        <end position="111"/>
    </location>
</feature>
<dbReference type="EMBL" id="MT142274">
    <property type="protein sequence ID" value="QJA77280.1"/>
    <property type="molecule type" value="Genomic_DNA"/>
</dbReference>
<accession>A0A6M3K4E3</accession>
<dbReference type="InterPro" id="IPR056209">
    <property type="entry name" value="SU10_adaptor"/>
</dbReference>
<dbReference type="Pfam" id="PF24175">
    <property type="entry name" value="SU10_adaptor"/>
    <property type="match status" value="1"/>
</dbReference>
<proteinExistence type="predicted"/>
<evidence type="ECO:0000256" key="1">
    <source>
        <dbReference type="SAM" id="MobiDB-lite"/>
    </source>
</evidence>
<evidence type="ECO:0000313" key="2">
    <source>
        <dbReference type="EMBL" id="QJA61575.1"/>
    </source>
</evidence>
<feature type="compositionally biased region" description="Basic and acidic residues" evidence="1">
    <location>
        <begin position="84"/>
        <end position="100"/>
    </location>
</feature>
<gene>
    <name evidence="3" type="ORF">MM415A01336_0004</name>
    <name evidence="2" type="ORF">MM415B00921_0028</name>
</gene>
<organism evidence="3">
    <name type="scientific">viral metagenome</name>
    <dbReference type="NCBI Taxonomy" id="1070528"/>
    <lineage>
        <taxon>unclassified sequences</taxon>
        <taxon>metagenomes</taxon>
        <taxon>organismal metagenomes</taxon>
    </lineage>
</organism>
<reference evidence="3" key="1">
    <citation type="submission" date="2020-03" db="EMBL/GenBank/DDBJ databases">
        <title>The deep terrestrial virosphere.</title>
        <authorList>
            <person name="Holmfeldt K."/>
            <person name="Nilsson E."/>
            <person name="Simone D."/>
            <person name="Lopez-Fernandez M."/>
            <person name="Wu X."/>
            <person name="de Brujin I."/>
            <person name="Lundin D."/>
            <person name="Andersson A."/>
            <person name="Bertilsson S."/>
            <person name="Dopson M."/>
        </authorList>
    </citation>
    <scope>NUCLEOTIDE SEQUENCE</scope>
    <source>
        <strain evidence="3">MM415A01336</strain>
        <strain evidence="2">MM415B00921</strain>
    </source>
</reference>
<sequence length="221" mass="24944">MNVSDFSTYVKYDLKRTDKDTEIIQARNDAIMQIATMMPHGAYKYQSYAQTVLAQEDYPLPSTLIHLIKPLRLLDGSASSDSGTRLEDISKAEYDSREPNPNRTSPSTGRPSAACIYSNSVLLTPIPDKATYLIEINWTIRPTALSGASDLPTLGSEWDEVQKWMTLDRVFAGMGMFEESMFWRGRYETGQGDPLGMFKRLLDIERDKEGRTIGQVRNNSL</sequence>
<dbReference type="EMBL" id="MT141445">
    <property type="protein sequence ID" value="QJA61575.1"/>
    <property type="molecule type" value="Genomic_DNA"/>
</dbReference>